<sequence>MCSAMQRAFGGIDNGRMLVVEGNSCNELLGHGIASTTSPAVEPELAWADA</sequence>
<dbReference type="EMBL" id="FNII01000006">
    <property type="protein sequence ID" value="SDN62196.1"/>
    <property type="molecule type" value="Genomic_DNA"/>
</dbReference>
<name>A0A1H0CWL9_9GAMM</name>
<evidence type="ECO:0000313" key="2">
    <source>
        <dbReference type="Proteomes" id="UP000199677"/>
    </source>
</evidence>
<accession>A0A1H0CWL9</accession>
<evidence type="ECO:0000313" key="1">
    <source>
        <dbReference type="EMBL" id="SDN62196.1"/>
    </source>
</evidence>
<gene>
    <name evidence="1" type="ORF">SAMN04487951_106222</name>
</gene>
<dbReference type="AlphaFoldDB" id="A0A1H0CWL9"/>
<protein>
    <submittedName>
        <fullName evidence="1">Uncharacterized protein</fullName>
    </submittedName>
</protein>
<dbReference type="Proteomes" id="UP000199677">
    <property type="component" value="Unassembled WGS sequence"/>
</dbReference>
<proteinExistence type="predicted"/>
<keyword evidence="2" id="KW-1185">Reference proteome</keyword>
<reference evidence="2" key="1">
    <citation type="submission" date="2016-10" db="EMBL/GenBank/DDBJ databases">
        <authorList>
            <person name="Varghese N."/>
            <person name="Submissions S."/>
        </authorList>
    </citation>
    <scope>NUCLEOTIDE SEQUENCE [LARGE SCALE GENOMIC DNA]</scope>
    <source>
        <strain evidence="2">CGMCC 1.6494</strain>
    </source>
</reference>
<organism evidence="1 2">
    <name type="scientific">Vreelandella arcis</name>
    <dbReference type="NCBI Taxonomy" id="416873"/>
    <lineage>
        <taxon>Bacteria</taxon>
        <taxon>Pseudomonadati</taxon>
        <taxon>Pseudomonadota</taxon>
        <taxon>Gammaproteobacteria</taxon>
        <taxon>Oceanospirillales</taxon>
        <taxon>Halomonadaceae</taxon>
        <taxon>Vreelandella</taxon>
    </lineage>
</organism>